<feature type="region of interest" description="Disordered" evidence="1">
    <location>
        <begin position="263"/>
        <end position="448"/>
    </location>
</feature>
<feature type="compositionally biased region" description="Basic and acidic residues" evidence="1">
    <location>
        <begin position="232"/>
        <end position="245"/>
    </location>
</feature>
<feature type="compositionally biased region" description="Basic and acidic residues" evidence="1">
    <location>
        <begin position="368"/>
        <end position="424"/>
    </location>
</feature>
<proteinExistence type="predicted"/>
<dbReference type="EMBL" id="JABDHM010000384">
    <property type="protein sequence ID" value="KAF5215030.1"/>
    <property type="molecule type" value="Genomic_DNA"/>
</dbReference>
<keyword evidence="2" id="KW-0732">Signal</keyword>
<evidence type="ECO:0000256" key="2">
    <source>
        <dbReference type="SAM" id="SignalP"/>
    </source>
</evidence>
<organism evidence="3 4">
    <name type="scientific">Trypanosoma cruzi</name>
    <dbReference type="NCBI Taxonomy" id="5693"/>
    <lineage>
        <taxon>Eukaryota</taxon>
        <taxon>Discoba</taxon>
        <taxon>Euglenozoa</taxon>
        <taxon>Kinetoplastea</taxon>
        <taxon>Metakinetoplastina</taxon>
        <taxon>Trypanosomatida</taxon>
        <taxon>Trypanosomatidae</taxon>
        <taxon>Trypanosoma</taxon>
        <taxon>Schizotrypanum</taxon>
    </lineage>
</organism>
<name>A0A7J6XM23_TRYCR</name>
<feature type="compositionally biased region" description="Polar residues" evidence="1">
    <location>
        <begin position="428"/>
        <end position="448"/>
    </location>
</feature>
<dbReference type="VEuPathDB" id="TriTrypDB:BCY84_04338"/>
<evidence type="ECO:0000313" key="4">
    <source>
        <dbReference type="Proteomes" id="UP000583944"/>
    </source>
</evidence>
<reference evidence="3 4" key="1">
    <citation type="journal article" date="2019" name="Genome Biol. Evol.">
        <title>Nanopore Sequencing Significantly Improves Genome Assembly of the Protozoan Parasite Trypanosoma cruzi.</title>
        <authorList>
            <person name="Diaz-Viraque F."/>
            <person name="Pita S."/>
            <person name="Greif G."/>
            <person name="de Souza R.C.M."/>
            <person name="Iraola G."/>
            <person name="Robello C."/>
        </authorList>
    </citation>
    <scope>NUCLEOTIDE SEQUENCE [LARGE SCALE GENOMIC DNA]</scope>
    <source>
        <strain evidence="3 4">Berenice</strain>
    </source>
</reference>
<dbReference type="Proteomes" id="UP000583944">
    <property type="component" value="Unassembled WGS sequence"/>
</dbReference>
<feature type="compositionally biased region" description="Basic and acidic residues" evidence="1">
    <location>
        <begin position="323"/>
        <end position="336"/>
    </location>
</feature>
<feature type="compositionally biased region" description="Low complexity" evidence="1">
    <location>
        <begin position="112"/>
        <end position="121"/>
    </location>
</feature>
<feature type="signal peptide" evidence="2">
    <location>
        <begin position="1"/>
        <end position="27"/>
    </location>
</feature>
<sequence>MAMMMTGRVLLVCALCVLWWVFSGVAADGAGGGDGRAGEDLRALWLTRLRRECAEEVIRRTGGRTNASAVEECVHQGLESLRAVVDGRRRWRHQQYAVAAAADIAGNFINPGSSSQGQSGSVAGLEDKTPLEPALEPPPEKLDKAPGNGDALQTPAEIPGPPETRSEKMLNERSEKEVKGDRAPVKRIGEGVSIDIDEEDDGAAEISDENPKHDDGEEATNTREINGGKGSLNREDEISGNHHVSDDISAGLNVALPSVSHVNGKATQSVEGANGTVGEEGPAGQTIVQQAQGSPAPEEPTVEFIQKEDTSKEPKEKGHHVGKGKEQTTVEEKPTEEAAAGNNAEDSHVTEAQTPEQDEPNNTNVNVEKTEEKKNDESSKNEEKSTKDKEREKNAVNSKNEKKEETKEEWVADEKETTSVEKKMAAVQSLTKNNTTTPGDSDGSTAVSHSTSPLLLLLLVVACAATTAAVVAA</sequence>
<feature type="compositionally biased region" description="Basic and acidic residues" evidence="1">
    <location>
        <begin position="305"/>
        <end position="316"/>
    </location>
</feature>
<feature type="chain" id="PRO_5029655359" evidence="2">
    <location>
        <begin position="28"/>
        <end position="473"/>
    </location>
</feature>
<dbReference type="VEuPathDB" id="TriTrypDB:ECC02_012314"/>
<gene>
    <name evidence="3" type="ORF">ECC02_012314</name>
</gene>
<evidence type="ECO:0000256" key="1">
    <source>
        <dbReference type="SAM" id="MobiDB-lite"/>
    </source>
</evidence>
<protein>
    <submittedName>
        <fullName evidence="3">Mucin-associated surface protein (MASP)</fullName>
    </submittedName>
</protein>
<comment type="caution">
    <text evidence="3">The sequence shown here is derived from an EMBL/GenBank/DDBJ whole genome shotgun (WGS) entry which is preliminary data.</text>
</comment>
<feature type="compositionally biased region" description="Basic and acidic residues" evidence="1">
    <location>
        <begin position="164"/>
        <end position="189"/>
    </location>
</feature>
<feature type="compositionally biased region" description="Acidic residues" evidence="1">
    <location>
        <begin position="195"/>
        <end position="208"/>
    </location>
</feature>
<feature type="region of interest" description="Disordered" evidence="1">
    <location>
        <begin position="111"/>
        <end position="245"/>
    </location>
</feature>
<evidence type="ECO:0000313" key="3">
    <source>
        <dbReference type="EMBL" id="KAF5215030.1"/>
    </source>
</evidence>
<accession>A0A7J6XM23</accession>
<dbReference type="AlphaFoldDB" id="A0A7J6XM23"/>